<comment type="caution">
    <text evidence="5">The sequence shown here is derived from an EMBL/GenBank/DDBJ whole genome shotgun (WGS) entry which is preliminary data.</text>
</comment>
<proteinExistence type="predicted"/>
<feature type="region of interest" description="Disordered" evidence="2">
    <location>
        <begin position="796"/>
        <end position="868"/>
    </location>
</feature>
<dbReference type="InterPro" id="IPR050774">
    <property type="entry name" value="KCMF1/Dystrophin"/>
</dbReference>
<dbReference type="AlphaFoldDB" id="A0A814UKA4"/>
<name>A0A814UKA4_9BILA</name>
<dbReference type="SUPFAM" id="SSF47473">
    <property type="entry name" value="EF-hand"/>
    <property type="match status" value="3"/>
</dbReference>
<dbReference type="Gene3D" id="1.10.238.10">
    <property type="entry name" value="EF-hand"/>
    <property type="match status" value="1"/>
</dbReference>
<evidence type="ECO:0000313" key="6">
    <source>
        <dbReference type="EMBL" id="CAF3939553.1"/>
    </source>
</evidence>
<evidence type="ECO:0000259" key="4">
    <source>
        <dbReference type="Pfam" id="PF09069"/>
    </source>
</evidence>
<dbReference type="Proteomes" id="UP000681722">
    <property type="component" value="Unassembled WGS sequence"/>
</dbReference>
<dbReference type="Pfam" id="PF09069">
    <property type="entry name" value="EF-hand_3"/>
    <property type="match status" value="1"/>
</dbReference>
<feature type="region of interest" description="Disordered" evidence="2">
    <location>
        <begin position="316"/>
        <end position="370"/>
    </location>
</feature>
<feature type="region of interest" description="Disordered" evidence="2">
    <location>
        <begin position="886"/>
        <end position="949"/>
    </location>
</feature>
<feature type="compositionally biased region" description="Low complexity" evidence="2">
    <location>
        <begin position="350"/>
        <end position="364"/>
    </location>
</feature>
<evidence type="ECO:0000256" key="1">
    <source>
        <dbReference type="SAM" id="Coils"/>
    </source>
</evidence>
<feature type="coiled-coil region" evidence="1">
    <location>
        <begin position="641"/>
        <end position="675"/>
    </location>
</feature>
<dbReference type="OrthoDB" id="6019271at2759"/>
<dbReference type="InterPro" id="IPR015154">
    <property type="entry name" value="EF-hand_dom_typ2"/>
</dbReference>
<evidence type="ECO:0000313" key="7">
    <source>
        <dbReference type="Proteomes" id="UP000663829"/>
    </source>
</evidence>
<feature type="domain" description="EF-hand" evidence="4">
    <location>
        <begin position="185"/>
        <end position="270"/>
    </location>
</feature>
<feature type="domain" description="EF-hand" evidence="3">
    <location>
        <begin position="15"/>
        <end position="60"/>
    </location>
</feature>
<organism evidence="5 7">
    <name type="scientific">Didymodactylos carnosus</name>
    <dbReference type="NCBI Taxonomy" id="1234261"/>
    <lineage>
        <taxon>Eukaryota</taxon>
        <taxon>Metazoa</taxon>
        <taxon>Spiralia</taxon>
        <taxon>Gnathifera</taxon>
        <taxon>Rotifera</taxon>
        <taxon>Eurotatoria</taxon>
        <taxon>Bdelloidea</taxon>
        <taxon>Philodinida</taxon>
        <taxon>Philodinidae</taxon>
        <taxon>Didymodactylos</taxon>
    </lineage>
</organism>
<dbReference type="GO" id="GO:0099536">
    <property type="term" value="P:synaptic signaling"/>
    <property type="evidence" value="ECO:0007669"/>
    <property type="project" value="TreeGrafter"/>
</dbReference>
<feature type="compositionally biased region" description="Basic and acidic residues" evidence="2">
    <location>
        <begin position="906"/>
        <end position="919"/>
    </location>
</feature>
<evidence type="ECO:0000259" key="3">
    <source>
        <dbReference type="Pfam" id="PF09068"/>
    </source>
</evidence>
<feature type="compositionally biased region" description="Basic and acidic residues" evidence="2">
    <location>
        <begin position="934"/>
        <end position="944"/>
    </location>
</feature>
<keyword evidence="7" id="KW-1185">Reference proteome</keyword>
<dbReference type="PANTHER" id="PTHR12268:SF27">
    <property type="entry name" value="DYSTROBREVIN, ISOFORM F"/>
    <property type="match status" value="1"/>
</dbReference>
<reference evidence="5" key="1">
    <citation type="submission" date="2021-02" db="EMBL/GenBank/DDBJ databases">
        <authorList>
            <person name="Nowell W R."/>
        </authorList>
    </citation>
    <scope>NUCLEOTIDE SEQUENCE</scope>
</reference>
<dbReference type="InterPro" id="IPR015153">
    <property type="entry name" value="EF-hand_dom_typ1"/>
</dbReference>
<gene>
    <name evidence="5" type="ORF">GPM918_LOCUS22420</name>
    <name evidence="6" type="ORF">SRO942_LOCUS22418</name>
</gene>
<sequence length="975" mass="111659">MNSCFNGELQQFQMELRAQNFDIIRFSTYRTACKLRFIQKKLNLHLLDLPNVIEALRECSTWVATTTPTSNRSLTSSPYNSNLFKSDSLSSPPTITTTAILDRSTFSSMRQPQKYMISSSRLITFLTSIYTNLNKRLPSSQQLNIEQCVKCSTAWFLFVYDSQYLQSIRLSSFKVASILLCAGKLADKMKYLFTTNSQSSTSSSSQTMNSQQIDELLHEILAIPQALQETPSFPYRANLAQSFFPNSSMSVTLPEFLETLILSDSVPTCLHLCQDCFWRGRISDDHQLDHEIKEYTYFQSPVKEFRQSLRRSFQCVPKNDENKKRQATGSPSPSHSFFSWKSRKSHHHSTLSSPSSTQPSSPLTVGKDDNHIKEPIVRLITPVIQSKFNHQNDLTELSGVNDDEYQQNEYQTQRVSTIKSSPKLPNQRLRAPMTGISNMSTTGISNNKQQYLDTDEHVEIACYAQQLASLMKKNTTQRFSSSPMNFQINNHYHHHHDLLSSGHSNTIMIDQPLEKRLMIAKLEAKNRRILREINKLRDQLKRRGSLDFADIHAHSDTDASSYPYCLSSSLATIPMSIVERNVHTLPHQHSSPLHYFSPYSQQQHYHFTTNNNRFSNDQQRSRSQQTCLIKRGGSDYIGHELNTLIKHKQELETRIDHLQQSKEELTSQLDTLSKLRKYTPYQQQQRTTPKGRLSISPERMISSSNNRMDRNMPSFRSYSTPATPTIEPLYSSSQDDFDTNDCYPAPSTAQLPATDHAKSLRTDLLIAADSLTSAMSSLVKQLNTESDESLVEIFSNHNNNKNNHHHEHDDDDKDDENKKIIYFSSRENDQSKTATIGQAQWIDENDKNSKNNSQQTFNHNSNKNNNNNYSISQEILQSEYPNNIWKTEMNGENTNHKDNNNSVDETNEKDNDSGSRTDEESLLTTDDDSFQQERTTDDDLLRTTDDEDASARNRKNIVVPAVVESSALLTRHIEQ</sequence>
<dbReference type="Gene3D" id="6.10.140.70">
    <property type="match status" value="1"/>
</dbReference>
<dbReference type="EMBL" id="CAJNOQ010007673">
    <property type="protein sequence ID" value="CAF1175561.1"/>
    <property type="molecule type" value="Genomic_DNA"/>
</dbReference>
<evidence type="ECO:0000256" key="2">
    <source>
        <dbReference type="SAM" id="MobiDB-lite"/>
    </source>
</evidence>
<dbReference type="InterPro" id="IPR011992">
    <property type="entry name" value="EF-hand-dom_pair"/>
</dbReference>
<dbReference type="GO" id="GO:0005886">
    <property type="term" value="C:plasma membrane"/>
    <property type="evidence" value="ECO:0007669"/>
    <property type="project" value="TreeGrafter"/>
</dbReference>
<dbReference type="Proteomes" id="UP000663829">
    <property type="component" value="Unassembled WGS sequence"/>
</dbReference>
<dbReference type="Pfam" id="PF09068">
    <property type="entry name" value="EF-hand_2"/>
    <property type="match status" value="2"/>
</dbReference>
<protein>
    <submittedName>
        <fullName evidence="5">Uncharacterized protein</fullName>
    </submittedName>
</protein>
<dbReference type="GO" id="GO:0045202">
    <property type="term" value="C:synapse"/>
    <property type="evidence" value="ECO:0007669"/>
    <property type="project" value="TreeGrafter"/>
</dbReference>
<accession>A0A814UKA4</accession>
<dbReference type="EMBL" id="CAJOBC010007673">
    <property type="protein sequence ID" value="CAF3939553.1"/>
    <property type="molecule type" value="Genomic_DNA"/>
</dbReference>
<evidence type="ECO:0000313" key="5">
    <source>
        <dbReference type="EMBL" id="CAF1175561.1"/>
    </source>
</evidence>
<dbReference type="PANTHER" id="PTHR12268">
    <property type="entry name" value="E3 UBIQUITIN-PROTEIN LIGASE KCMF1"/>
    <property type="match status" value="1"/>
</dbReference>
<keyword evidence="1" id="KW-0175">Coiled coil</keyword>
<feature type="compositionally biased region" description="Low complexity" evidence="2">
    <location>
        <begin position="858"/>
        <end position="868"/>
    </location>
</feature>
<feature type="domain" description="EF-hand" evidence="3">
    <location>
        <begin position="99"/>
        <end position="181"/>
    </location>
</feature>
<feature type="compositionally biased region" description="Polar residues" evidence="2">
    <location>
        <begin position="327"/>
        <end position="339"/>
    </location>
</feature>